<proteinExistence type="predicted"/>
<gene>
    <name evidence="2" type="ORF">STRTUCAR8_01487</name>
</gene>
<reference evidence="2 3" key="1">
    <citation type="journal article" date="2011" name="Plasmid">
        <title>Streptomyces turgidiscabies Car8 contains a modular pathogenicity island that shares virulence genes with other actinobacterial plant pathogens.</title>
        <authorList>
            <person name="Huguet-Tapia J.C."/>
            <person name="Badger J.H."/>
            <person name="Loria R."/>
            <person name="Pettis G.S."/>
        </authorList>
    </citation>
    <scope>NUCLEOTIDE SEQUENCE [LARGE SCALE GENOMIC DNA]</scope>
    <source>
        <strain evidence="2 3">Car8</strain>
    </source>
</reference>
<keyword evidence="3" id="KW-1185">Reference proteome</keyword>
<sequence>MIDRSYFMKNYFTDGTVQRLSDQILSLSAHLDDDGKVPVGAASSPAEYTPSREAACSAAPRVSSSSHSALTRVASRSCTTPWGTSLLPSDNRGLPIRWSAAISIHSTPAKARSLHARIHDRRLRRGVPPLRGLRADLR</sequence>
<dbReference type="Pfam" id="PF10138">
    <property type="entry name" value="vWA-TerF-like"/>
    <property type="match status" value="1"/>
</dbReference>
<dbReference type="AlphaFoldDB" id="L7F4U0"/>
<accession>L7F4U0</accession>
<dbReference type="Proteomes" id="UP000010931">
    <property type="component" value="Unassembled WGS sequence"/>
</dbReference>
<protein>
    <recommendedName>
        <fullName evidence="1">vWA found in TerF C terminus domain-containing protein</fullName>
    </recommendedName>
</protein>
<comment type="caution">
    <text evidence="2">The sequence shown here is derived from an EMBL/GenBank/DDBJ whole genome shotgun (WGS) entry which is preliminary data.</text>
</comment>
<evidence type="ECO:0000259" key="1">
    <source>
        <dbReference type="Pfam" id="PF10138"/>
    </source>
</evidence>
<dbReference type="InterPro" id="IPR019303">
    <property type="entry name" value="vWA_TerF_C"/>
</dbReference>
<evidence type="ECO:0000313" key="2">
    <source>
        <dbReference type="EMBL" id="ELP66036.1"/>
    </source>
</evidence>
<dbReference type="EMBL" id="AEJB01000361">
    <property type="protein sequence ID" value="ELP66036.1"/>
    <property type="molecule type" value="Genomic_DNA"/>
</dbReference>
<name>L7F4U0_STRT8</name>
<feature type="domain" description="vWA found in TerF C terminus" evidence="1">
    <location>
        <begin position="2"/>
        <end position="48"/>
    </location>
</feature>
<organism evidence="2 3">
    <name type="scientific">Streptomyces turgidiscabies (strain Car8)</name>
    <dbReference type="NCBI Taxonomy" id="698760"/>
    <lineage>
        <taxon>Bacteria</taxon>
        <taxon>Bacillati</taxon>
        <taxon>Actinomycetota</taxon>
        <taxon>Actinomycetes</taxon>
        <taxon>Kitasatosporales</taxon>
        <taxon>Streptomycetaceae</taxon>
        <taxon>Streptomyces</taxon>
    </lineage>
</organism>
<evidence type="ECO:0000313" key="3">
    <source>
        <dbReference type="Proteomes" id="UP000010931"/>
    </source>
</evidence>